<dbReference type="EMBL" id="WWBZ02000022">
    <property type="protein sequence ID" value="KAF4308294.1"/>
    <property type="molecule type" value="Genomic_DNA"/>
</dbReference>
<evidence type="ECO:0000313" key="2">
    <source>
        <dbReference type="Proteomes" id="UP000572817"/>
    </source>
</evidence>
<dbReference type="OrthoDB" id="4886853at2759"/>
<accession>A0A8H4IWA0</accession>
<sequence>MSTQLKPVGDWVDQAFDVIFFHSDDALAIKSFEDHFDPGLLVRLNHDRFTYDQYKEAVKHARSTNIFTLDSSEEILKWDDAEKKGGTVAHLIKFTTKNKKTGQETKKTSLILSAVKWVDGKRVITEITEVAV</sequence>
<gene>
    <name evidence="1" type="ORF">GTA08_BOTSDO04137</name>
</gene>
<evidence type="ECO:0000313" key="1">
    <source>
        <dbReference type="EMBL" id="KAF4308294.1"/>
    </source>
</evidence>
<keyword evidence="2" id="KW-1185">Reference proteome</keyword>
<name>A0A8H4IWA0_9PEZI</name>
<comment type="caution">
    <text evidence="1">The sequence shown here is derived from an EMBL/GenBank/DDBJ whole genome shotgun (WGS) entry which is preliminary data.</text>
</comment>
<dbReference type="AlphaFoldDB" id="A0A8H4IWA0"/>
<proteinExistence type="predicted"/>
<dbReference type="Proteomes" id="UP000572817">
    <property type="component" value="Unassembled WGS sequence"/>
</dbReference>
<reference evidence="1" key="1">
    <citation type="submission" date="2020-04" db="EMBL/GenBank/DDBJ databases">
        <title>Genome Assembly and Annotation of Botryosphaeria dothidea sdau 11-99, a Latent Pathogen of Apple Fruit Ring Rot in China.</title>
        <authorList>
            <person name="Yu C."/>
            <person name="Diao Y."/>
            <person name="Lu Q."/>
            <person name="Zhao J."/>
            <person name="Cui S."/>
            <person name="Peng C."/>
            <person name="He B."/>
            <person name="Liu H."/>
        </authorList>
    </citation>
    <scope>NUCLEOTIDE SEQUENCE [LARGE SCALE GENOMIC DNA]</scope>
    <source>
        <strain evidence="1">Sdau11-99</strain>
    </source>
</reference>
<organism evidence="1 2">
    <name type="scientific">Botryosphaeria dothidea</name>
    <dbReference type="NCBI Taxonomy" id="55169"/>
    <lineage>
        <taxon>Eukaryota</taxon>
        <taxon>Fungi</taxon>
        <taxon>Dikarya</taxon>
        <taxon>Ascomycota</taxon>
        <taxon>Pezizomycotina</taxon>
        <taxon>Dothideomycetes</taxon>
        <taxon>Dothideomycetes incertae sedis</taxon>
        <taxon>Botryosphaeriales</taxon>
        <taxon>Botryosphaeriaceae</taxon>
        <taxon>Botryosphaeria</taxon>
    </lineage>
</organism>
<protein>
    <submittedName>
        <fullName evidence="1">Uncharacterized protein</fullName>
    </submittedName>
</protein>